<evidence type="ECO:0000256" key="4">
    <source>
        <dbReference type="ARBA" id="ARBA00017522"/>
    </source>
</evidence>
<keyword evidence="9 10" id="KW-0472">Membrane</keyword>
<keyword evidence="7 10" id="KW-0812">Transmembrane</keyword>
<accession>A0ABY6M080</accession>
<evidence type="ECO:0000256" key="6">
    <source>
        <dbReference type="ARBA" id="ARBA00022475"/>
    </source>
</evidence>
<feature type="transmembrane region" description="Helical" evidence="10">
    <location>
        <begin position="157"/>
        <end position="173"/>
    </location>
</feature>
<feature type="transmembrane region" description="Helical" evidence="10">
    <location>
        <begin position="39"/>
        <end position="57"/>
    </location>
</feature>
<sequence>MLDFLTAPYINTPWFYIVLELIAFFLGVLSVWYARKENILVFPTGLISTIIVVYLLYQTHDIGNMLVNLYFSAMSIFGWYNWKFGKTNEENSLKISKTNLKQRILGLAMGLFTFVLVYVIYTIFGIEITTITYLDLFTTAVFFTAMWYMALKKLESWLLWTIGNIIVIPLFIYRDLILLALQYVILTYLAVMAYLEWKKTFKNQHLKS</sequence>
<dbReference type="Proteomes" id="UP001163328">
    <property type="component" value="Chromosome"/>
</dbReference>
<keyword evidence="12" id="KW-1185">Reference proteome</keyword>
<organism evidence="11 12">
    <name type="scientific">Flavobacterium agricola</name>
    <dbReference type="NCBI Taxonomy" id="2870839"/>
    <lineage>
        <taxon>Bacteria</taxon>
        <taxon>Pseudomonadati</taxon>
        <taxon>Bacteroidota</taxon>
        <taxon>Flavobacteriia</taxon>
        <taxon>Flavobacteriales</taxon>
        <taxon>Flavobacteriaceae</taxon>
        <taxon>Flavobacterium</taxon>
    </lineage>
</organism>
<dbReference type="PANTHER" id="PTHR36122:SF2">
    <property type="entry name" value="NICOTINAMIDE RIBOSIDE TRANSPORTER PNUC"/>
    <property type="match status" value="1"/>
</dbReference>
<evidence type="ECO:0000313" key="12">
    <source>
        <dbReference type="Proteomes" id="UP001163328"/>
    </source>
</evidence>
<gene>
    <name evidence="11" type="primary">pnuC</name>
    <name evidence="11" type="ORF">K5I29_09925</name>
</gene>
<keyword evidence="5" id="KW-0813">Transport</keyword>
<dbReference type="EMBL" id="CP081495">
    <property type="protein sequence ID" value="UYW00820.1"/>
    <property type="molecule type" value="Genomic_DNA"/>
</dbReference>
<comment type="similarity">
    <text evidence="3">Belongs to the nicotinamide ribonucleoside (NR) uptake permease (TC 4.B.1) family.</text>
</comment>
<evidence type="ECO:0000256" key="8">
    <source>
        <dbReference type="ARBA" id="ARBA00022989"/>
    </source>
</evidence>
<dbReference type="PANTHER" id="PTHR36122">
    <property type="entry name" value="NICOTINAMIDE RIBOSIDE TRANSPORTER PNUC"/>
    <property type="match status" value="1"/>
</dbReference>
<dbReference type="Pfam" id="PF04973">
    <property type="entry name" value="NMN_transporter"/>
    <property type="match status" value="1"/>
</dbReference>
<evidence type="ECO:0000256" key="3">
    <source>
        <dbReference type="ARBA" id="ARBA00006669"/>
    </source>
</evidence>
<keyword evidence="6" id="KW-1003">Cell membrane</keyword>
<evidence type="ECO:0000256" key="1">
    <source>
        <dbReference type="ARBA" id="ARBA00002672"/>
    </source>
</evidence>
<evidence type="ECO:0000256" key="7">
    <source>
        <dbReference type="ARBA" id="ARBA00022692"/>
    </source>
</evidence>
<evidence type="ECO:0000313" key="11">
    <source>
        <dbReference type="EMBL" id="UYW00820.1"/>
    </source>
</evidence>
<reference evidence="11" key="1">
    <citation type="submission" date="2021-08" db="EMBL/GenBank/DDBJ databases">
        <title>Flavobacterium sp. strain CC-SYL302.</title>
        <authorList>
            <person name="Lin S.-Y."/>
            <person name="Lee T.-H."/>
            <person name="Young C.-C."/>
        </authorList>
    </citation>
    <scope>NUCLEOTIDE SEQUENCE</scope>
    <source>
        <strain evidence="11">CC-SYL302</strain>
    </source>
</reference>
<protein>
    <recommendedName>
        <fullName evidence="4">Nicotinamide riboside transporter PnuC</fullName>
    </recommendedName>
</protein>
<feature type="transmembrane region" description="Helical" evidence="10">
    <location>
        <begin position="14"/>
        <end position="32"/>
    </location>
</feature>
<comment type="function">
    <text evidence="1">Required for nicotinamide riboside transport across the inner membrane.</text>
</comment>
<feature type="transmembrane region" description="Helical" evidence="10">
    <location>
        <begin position="63"/>
        <end position="82"/>
    </location>
</feature>
<comment type="subcellular location">
    <subcellularLocation>
        <location evidence="2">Cell membrane</location>
        <topology evidence="2">Multi-pass membrane protein</topology>
    </subcellularLocation>
</comment>
<dbReference type="RefSeq" id="WP_264432950.1">
    <property type="nucleotide sequence ID" value="NZ_CP081495.1"/>
</dbReference>
<feature type="transmembrane region" description="Helical" evidence="10">
    <location>
        <begin position="179"/>
        <end position="197"/>
    </location>
</feature>
<proteinExistence type="inferred from homology"/>
<evidence type="ECO:0000256" key="9">
    <source>
        <dbReference type="ARBA" id="ARBA00023136"/>
    </source>
</evidence>
<feature type="transmembrane region" description="Helical" evidence="10">
    <location>
        <begin position="130"/>
        <end position="150"/>
    </location>
</feature>
<evidence type="ECO:0000256" key="2">
    <source>
        <dbReference type="ARBA" id="ARBA00004651"/>
    </source>
</evidence>
<dbReference type="InterPro" id="IPR006419">
    <property type="entry name" value="NMN_transpt_PnuC"/>
</dbReference>
<name>A0ABY6M080_9FLAO</name>
<keyword evidence="8 10" id="KW-1133">Transmembrane helix</keyword>
<dbReference type="NCBIfam" id="TIGR01528">
    <property type="entry name" value="NMN_trans_PnuC"/>
    <property type="match status" value="1"/>
</dbReference>
<evidence type="ECO:0000256" key="10">
    <source>
        <dbReference type="SAM" id="Phobius"/>
    </source>
</evidence>
<evidence type="ECO:0000256" key="5">
    <source>
        <dbReference type="ARBA" id="ARBA00022448"/>
    </source>
</evidence>
<feature type="transmembrane region" description="Helical" evidence="10">
    <location>
        <begin position="103"/>
        <end position="124"/>
    </location>
</feature>